<reference evidence="2 3" key="1">
    <citation type="submission" date="2024-02" db="EMBL/GenBank/DDBJ databases">
        <title>Haloferula sargassicola NBRC 104335.</title>
        <authorList>
            <person name="Ichikawa N."/>
            <person name="Katano-Makiyama Y."/>
            <person name="Hidaka K."/>
        </authorList>
    </citation>
    <scope>NUCLEOTIDE SEQUENCE [LARGE SCALE GENOMIC DNA]</scope>
    <source>
        <strain evidence="2 3">NBRC 104335</strain>
    </source>
</reference>
<dbReference type="Proteomes" id="UP001476282">
    <property type="component" value="Unassembled WGS sequence"/>
</dbReference>
<name>A0ABP9UP17_9BACT</name>
<evidence type="ECO:0000313" key="2">
    <source>
        <dbReference type="EMBL" id="GAA5483305.1"/>
    </source>
</evidence>
<accession>A0ABP9UP17</accession>
<proteinExistence type="predicted"/>
<feature type="region of interest" description="Disordered" evidence="1">
    <location>
        <begin position="1"/>
        <end position="52"/>
    </location>
</feature>
<protein>
    <submittedName>
        <fullName evidence="2">Uncharacterized protein</fullName>
    </submittedName>
</protein>
<dbReference type="EMBL" id="BAABRI010000013">
    <property type="protein sequence ID" value="GAA5483305.1"/>
    <property type="molecule type" value="Genomic_DNA"/>
</dbReference>
<organism evidence="2 3">
    <name type="scientific">Haloferula sargassicola</name>
    <dbReference type="NCBI Taxonomy" id="490096"/>
    <lineage>
        <taxon>Bacteria</taxon>
        <taxon>Pseudomonadati</taxon>
        <taxon>Verrucomicrobiota</taxon>
        <taxon>Verrucomicrobiia</taxon>
        <taxon>Verrucomicrobiales</taxon>
        <taxon>Verrucomicrobiaceae</taxon>
        <taxon>Haloferula</taxon>
    </lineage>
</organism>
<evidence type="ECO:0000313" key="3">
    <source>
        <dbReference type="Proteomes" id="UP001476282"/>
    </source>
</evidence>
<sequence length="375" mass="40744">MPPRHEKRPSGGFPPKGLVPDHPIHLSPPTLAGDEKKEGSGNSPRSLSPVDWHWAPKSARRASLAASSPTSRRPARTIRLLFRLRDGAGRDVAIRGISGETSSPGSPASADARSPNLGGPTPLRTVPSFLFPLGRHRGFLAHDRWPRVTGLVSYPSRCFFLFLSRTTPFPVGLPMFRTLSPAPWSSPFAPAPSIFGRTHSAMVGSLFLHPVAIPGQFPRPFASSSDRRISAFSTTLAHSSNGPVSFRPTVFAPLSFVQPFGLSARDSASRLVAWRAIPFDFRIRSPHRSPPDFLFVFRGKARPSPPEAGDIGLGLAAVSQNECTTQFPRGRERQFVPTVCRTCVRSLSQARSKPCSSFPRSFLSKINAPCEASVM</sequence>
<keyword evidence="3" id="KW-1185">Reference proteome</keyword>
<gene>
    <name evidence="2" type="ORF">Hsar01_02535</name>
</gene>
<evidence type="ECO:0000256" key="1">
    <source>
        <dbReference type="SAM" id="MobiDB-lite"/>
    </source>
</evidence>
<comment type="caution">
    <text evidence="2">The sequence shown here is derived from an EMBL/GenBank/DDBJ whole genome shotgun (WGS) entry which is preliminary data.</text>
</comment>
<feature type="region of interest" description="Disordered" evidence="1">
    <location>
        <begin position="95"/>
        <end position="121"/>
    </location>
</feature>